<dbReference type="Proteomes" id="UP000061512">
    <property type="component" value="Unassembled WGS sequence"/>
</dbReference>
<proteinExistence type="predicted"/>
<feature type="domain" description="Transposase IS66 C-terminal" evidence="1">
    <location>
        <begin position="16"/>
        <end position="53"/>
    </location>
</feature>
<name>A0A132F481_9BURK</name>
<dbReference type="EMBL" id="LPJX01000022">
    <property type="protein sequence ID" value="KWF68739.1"/>
    <property type="molecule type" value="Genomic_DNA"/>
</dbReference>
<evidence type="ECO:0000313" key="3">
    <source>
        <dbReference type="Proteomes" id="UP000061512"/>
    </source>
</evidence>
<dbReference type="Pfam" id="PF13817">
    <property type="entry name" value="DDE_Tnp_IS66_C"/>
    <property type="match status" value="1"/>
</dbReference>
<comment type="caution">
    <text evidence="2">The sequence shown here is derived from an EMBL/GenBank/DDBJ whole genome shotgun (WGS) entry which is preliminary data.</text>
</comment>
<protein>
    <recommendedName>
        <fullName evidence="1">Transposase IS66 C-terminal domain-containing protein</fullName>
    </recommendedName>
</protein>
<dbReference type="AlphaFoldDB" id="A0A132F481"/>
<evidence type="ECO:0000259" key="1">
    <source>
        <dbReference type="Pfam" id="PF13817"/>
    </source>
</evidence>
<reference evidence="2 3" key="1">
    <citation type="submission" date="2015-11" db="EMBL/GenBank/DDBJ databases">
        <title>Expanding the genomic diversity of Burkholderia species for the development of highly accurate diagnostics.</title>
        <authorList>
            <person name="Sahl J."/>
            <person name="Keim P."/>
            <person name="Wagner D."/>
        </authorList>
    </citation>
    <scope>NUCLEOTIDE SEQUENCE [LARGE SCALE GENOMIC DNA]</scope>
    <source>
        <strain evidence="2 3">MSMB574WGS</strain>
    </source>
</reference>
<sequence>MAEPGAFVRYLTAACSIIGTPRLYGLDPDAYLADVPDRIADHPGNRFDALLQWHVVASPPSTARVEPIR</sequence>
<evidence type="ECO:0000313" key="2">
    <source>
        <dbReference type="EMBL" id="KWF68739.1"/>
    </source>
</evidence>
<dbReference type="InterPro" id="IPR039552">
    <property type="entry name" value="IS66_C"/>
</dbReference>
<gene>
    <name evidence="2" type="ORF">WT57_00285</name>
</gene>
<accession>A0A132F481</accession>
<organism evidence="2 3">
    <name type="scientific">Burkholderia pseudomultivorans</name>
    <dbReference type="NCBI Taxonomy" id="1207504"/>
    <lineage>
        <taxon>Bacteria</taxon>
        <taxon>Pseudomonadati</taxon>
        <taxon>Pseudomonadota</taxon>
        <taxon>Betaproteobacteria</taxon>
        <taxon>Burkholderiales</taxon>
        <taxon>Burkholderiaceae</taxon>
        <taxon>Burkholderia</taxon>
        <taxon>Burkholderia cepacia complex</taxon>
    </lineage>
</organism>